<dbReference type="Proteomes" id="UP000029981">
    <property type="component" value="Chromosome 3"/>
</dbReference>
<feature type="compositionally biased region" description="Basic residues" evidence="1">
    <location>
        <begin position="1"/>
        <end position="26"/>
    </location>
</feature>
<proteinExistence type="predicted"/>
<reference evidence="2 3" key="1">
    <citation type="journal article" date="2009" name="Nat. Genet.">
        <title>The genome of the cucumber, Cucumis sativus L.</title>
        <authorList>
            <person name="Huang S."/>
            <person name="Li R."/>
            <person name="Zhang Z."/>
            <person name="Li L."/>
            <person name="Gu X."/>
            <person name="Fan W."/>
            <person name="Lucas W.J."/>
            <person name="Wang X."/>
            <person name="Xie B."/>
            <person name="Ni P."/>
            <person name="Ren Y."/>
            <person name="Zhu H."/>
            <person name="Li J."/>
            <person name="Lin K."/>
            <person name="Jin W."/>
            <person name="Fei Z."/>
            <person name="Li G."/>
            <person name="Staub J."/>
            <person name="Kilian A."/>
            <person name="van der Vossen E.A."/>
            <person name="Wu Y."/>
            <person name="Guo J."/>
            <person name="He J."/>
            <person name="Jia Z."/>
            <person name="Ren Y."/>
            <person name="Tian G."/>
            <person name="Lu Y."/>
            <person name="Ruan J."/>
            <person name="Qian W."/>
            <person name="Wang M."/>
            <person name="Huang Q."/>
            <person name="Li B."/>
            <person name="Xuan Z."/>
            <person name="Cao J."/>
            <person name="Asan"/>
            <person name="Wu Z."/>
            <person name="Zhang J."/>
            <person name="Cai Q."/>
            <person name="Bai Y."/>
            <person name="Zhao B."/>
            <person name="Han Y."/>
            <person name="Li Y."/>
            <person name="Li X."/>
            <person name="Wang S."/>
            <person name="Shi Q."/>
            <person name="Liu S."/>
            <person name="Cho W.K."/>
            <person name="Kim J.Y."/>
            <person name="Xu Y."/>
            <person name="Heller-Uszynska K."/>
            <person name="Miao H."/>
            <person name="Cheng Z."/>
            <person name="Zhang S."/>
            <person name="Wu J."/>
            <person name="Yang Y."/>
            <person name="Kang H."/>
            <person name="Li M."/>
            <person name="Liang H."/>
            <person name="Ren X."/>
            <person name="Shi Z."/>
            <person name="Wen M."/>
            <person name="Jian M."/>
            <person name="Yang H."/>
            <person name="Zhang G."/>
            <person name="Yang Z."/>
            <person name="Chen R."/>
            <person name="Liu S."/>
            <person name="Li J."/>
            <person name="Ma L."/>
            <person name="Liu H."/>
            <person name="Zhou Y."/>
            <person name="Zhao J."/>
            <person name="Fang X."/>
            <person name="Li G."/>
            <person name="Fang L."/>
            <person name="Li Y."/>
            <person name="Liu D."/>
            <person name="Zheng H."/>
            <person name="Zhang Y."/>
            <person name="Qin N."/>
            <person name="Li Z."/>
            <person name="Yang G."/>
            <person name="Yang S."/>
            <person name="Bolund L."/>
            <person name="Kristiansen K."/>
            <person name="Zheng H."/>
            <person name="Li S."/>
            <person name="Zhang X."/>
            <person name="Yang H."/>
            <person name="Wang J."/>
            <person name="Sun R."/>
            <person name="Zhang B."/>
            <person name="Jiang S."/>
            <person name="Wang J."/>
            <person name="Du Y."/>
            <person name="Li S."/>
        </authorList>
    </citation>
    <scope>NUCLEOTIDE SEQUENCE [LARGE SCALE GENOMIC DNA]</scope>
    <source>
        <strain evidence="3">cv. 9930</strain>
    </source>
</reference>
<sequence length="93" mass="10366">MKALRVRRKIKRRKRKNSVGRTHLKRSPSTGRADRKRFRNCIRIQLPACVVRVFGAVVTSVAEAVGGVSVIVLGGNYMKGNNVFLPHKTPVCP</sequence>
<dbReference type="Gramene" id="KGN58769">
    <property type="protein sequence ID" value="KGN58769"/>
    <property type="gene ID" value="Csa_3G731795"/>
</dbReference>
<dbReference type="EMBL" id="CM002924">
    <property type="protein sequence ID" value="KGN58769.1"/>
    <property type="molecule type" value="Genomic_DNA"/>
</dbReference>
<reference evidence="2 3" key="4">
    <citation type="journal article" date="2011" name="BMC Genomics">
        <title>RNA-Seq improves annotation of protein-coding genes in the cucumber genome.</title>
        <authorList>
            <person name="Li Z."/>
            <person name="Zhang Z."/>
            <person name="Yan P."/>
            <person name="Huang S."/>
            <person name="Fei Z."/>
            <person name="Lin K."/>
        </authorList>
    </citation>
    <scope>NUCLEOTIDE SEQUENCE [LARGE SCALE GENOMIC DNA]</scope>
    <source>
        <strain evidence="3">cv. 9930</strain>
    </source>
</reference>
<protein>
    <submittedName>
        <fullName evidence="2">Uncharacterized protein</fullName>
    </submittedName>
</protein>
<keyword evidence="3" id="KW-1185">Reference proteome</keyword>
<feature type="region of interest" description="Disordered" evidence="1">
    <location>
        <begin position="1"/>
        <end position="33"/>
    </location>
</feature>
<name>A0A0A0LCU2_CUCSA</name>
<evidence type="ECO:0000256" key="1">
    <source>
        <dbReference type="SAM" id="MobiDB-lite"/>
    </source>
</evidence>
<evidence type="ECO:0000313" key="2">
    <source>
        <dbReference type="EMBL" id="KGN58769.1"/>
    </source>
</evidence>
<reference evidence="2 3" key="3">
    <citation type="journal article" date="2010" name="BMC Genomics">
        <title>Transcriptome sequencing and comparative analysis of cucumber flowers with different sex types.</title>
        <authorList>
            <person name="Guo S."/>
            <person name="Zheng Y."/>
            <person name="Joung J.G."/>
            <person name="Liu S."/>
            <person name="Zhang Z."/>
            <person name="Crasta O.R."/>
            <person name="Sobral B.W."/>
            <person name="Xu Y."/>
            <person name="Huang S."/>
            <person name="Fei Z."/>
        </authorList>
    </citation>
    <scope>NUCLEOTIDE SEQUENCE [LARGE SCALE GENOMIC DNA]</scope>
    <source>
        <strain evidence="3">cv. 9930</strain>
    </source>
</reference>
<dbReference type="AlphaFoldDB" id="A0A0A0LCU2"/>
<accession>A0A0A0LCU2</accession>
<evidence type="ECO:0000313" key="3">
    <source>
        <dbReference type="Proteomes" id="UP000029981"/>
    </source>
</evidence>
<organism evidence="2 3">
    <name type="scientific">Cucumis sativus</name>
    <name type="common">Cucumber</name>
    <dbReference type="NCBI Taxonomy" id="3659"/>
    <lineage>
        <taxon>Eukaryota</taxon>
        <taxon>Viridiplantae</taxon>
        <taxon>Streptophyta</taxon>
        <taxon>Embryophyta</taxon>
        <taxon>Tracheophyta</taxon>
        <taxon>Spermatophyta</taxon>
        <taxon>Magnoliopsida</taxon>
        <taxon>eudicotyledons</taxon>
        <taxon>Gunneridae</taxon>
        <taxon>Pentapetalae</taxon>
        <taxon>rosids</taxon>
        <taxon>fabids</taxon>
        <taxon>Cucurbitales</taxon>
        <taxon>Cucurbitaceae</taxon>
        <taxon>Benincaseae</taxon>
        <taxon>Cucumis</taxon>
    </lineage>
</organism>
<gene>
    <name evidence="2" type="ORF">Csa_3G731795</name>
</gene>
<reference evidence="2 3" key="2">
    <citation type="journal article" date="2009" name="PLoS ONE">
        <title>An integrated genetic and cytogenetic map of the cucumber genome.</title>
        <authorList>
            <person name="Ren Y."/>
            <person name="Zhang Z."/>
            <person name="Liu J."/>
            <person name="Staub J.E."/>
            <person name="Han Y."/>
            <person name="Cheng Z."/>
            <person name="Li X."/>
            <person name="Lu J."/>
            <person name="Miao H."/>
            <person name="Kang H."/>
            <person name="Xie B."/>
            <person name="Gu X."/>
            <person name="Wang X."/>
            <person name="Du Y."/>
            <person name="Jin W."/>
            <person name="Huang S."/>
        </authorList>
    </citation>
    <scope>NUCLEOTIDE SEQUENCE [LARGE SCALE GENOMIC DNA]</scope>
    <source>
        <strain evidence="3">cv. 9930</strain>
    </source>
</reference>